<sequence>MALPNVAKLPDYLVPDEWPTTGRYRVATWRAGRLIQSDTYETLAGALGGTEAWIRLCNPNTTRELVWTRLGKELKLSFAVWREGDTVAYVTDDRVT</sequence>
<evidence type="ECO:0000313" key="1">
    <source>
        <dbReference type="EMBL" id="AMS02394.1"/>
    </source>
</evidence>
<reference evidence="2" key="1">
    <citation type="submission" date="2016-06" db="EMBL/GenBank/DDBJ databases">
        <authorList>
            <person name="Kjaerup R.B."/>
            <person name="Dalgaard T.S."/>
            <person name="Juul-Madsen H.R."/>
        </authorList>
    </citation>
    <scope>NUCLEOTIDE SEQUENCE [LARGE SCALE GENOMIC DNA]</scope>
</reference>
<name>A0A142K8G1_9CAUD</name>
<dbReference type="RefSeq" id="YP_009301052.1">
    <property type="nucleotide sequence ID" value="NC_031229.1"/>
</dbReference>
<dbReference type="KEGG" id="vg:29124704"/>
<dbReference type="Proteomes" id="UP000201248">
    <property type="component" value="Segment"/>
</dbReference>
<dbReference type="EMBL" id="KU963245">
    <property type="protein sequence ID" value="AMS02394.1"/>
    <property type="molecule type" value="Genomic_DNA"/>
</dbReference>
<accession>A0A142K8G1</accession>
<organism evidence="1 2">
    <name type="scientific">Gordonia phage Hotorobo</name>
    <dbReference type="NCBI Taxonomy" id="1821554"/>
    <lineage>
        <taxon>Viruses</taxon>
        <taxon>Duplodnaviria</taxon>
        <taxon>Heunggongvirae</taxon>
        <taxon>Uroviricota</taxon>
        <taxon>Caudoviricetes</taxon>
        <taxon>Montyvirus</taxon>
        <taxon>Montyvirus monty</taxon>
    </lineage>
</organism>
<protein>
    <submittedName>
        <fullName evidence="1">Uncharacterized protein</fullName>
    </submittedName>
</protein>
<dbReference type="GeneID" id="29124704"/>
<dbReference type="OrthoDB" id="40691at10239"/>
<evidence type="ECO:0000313" key="2">
    <source>
        <dbReference type="Proteomes" id="UP000201248"/>
    </source>
</evidence>
<proteinExistence type="predicted"/>
<gene>
    <name evidence="1" type="primary">102</name>
    <name evidence="1" type="ORF">SEA_HOTOROBO_102</name>
</gene>